<dbReference type="GeneID" id="92365192"/>
<dbReference type="RefSeq" id="XP_067067079.1">
    <property type="nucleotide sequence ID" value="XM_067211246.1"/>
</dbReference>
<protein>
    <submittedName>
        <fullName evidence="3">APG7 protein</fullName>
    </submittedName>
</protein>
<sequence>MCNNIVGKQFYRIKPKFDLPKVVIEITFWKLLYDTKLKDLKYNDSNIEIIAFYYTEKNNVRFNSNSLNYCPELLNGNNKDIIHGNLYVYNSIEDLIVNSGNINNSIKYRIFQNISKLYEVIEDNPQKKSYSSLLYIFDLLVFLDFKNSEVYYKICFPYLYYTKDIELEQCKQNNKLLAIYYNQNLYNSLHNMKLLNMTFLLINNIESMISKKLIAKEEYSNDIYMNIPWFYSTLLCYLRFMDIYFSSDFIRNIDIKVFLNNSLMEFPLYDLILCNGYLKPHNCLILENIDKKIDLADIFNVNLKCYLDPLTISRNMTELNIELIKWRLLPNFKPDSLSYLKILIIGSGTLGCAISRILVGWGVKNFTFIDNSIVNYNNPTRQCLYIYNDAIERKYKALTAAERLKEISPNISSNGIVFNIPILGDTTVKLDEFIDSWFKLKSLISSHDVTFLLTDTRESRWMPSTIISLLNRYTNNNSNSSILGLTVALGFDSFLVMRHTTSGKEIVTTNILQSVNGKKFINNYGCYFCGDFSINSNSVGIRNKPIDQQCSVIRMGNSYIASSLAVELLVALSQHPLRWDTYHISYKGGNNNDLKDITKSSEIYLDEENSIGYIPQCIRGFIDKFYIVSYSTQVNENCISCSKYLLDKLHNDEVNILTNIWKNPYYIESICGMKSYKESLKDIEIEQIIDNSGFIDILNIKK</sequence>
<dbReference type="VEuPathDB" id="CryptoDB:cand_010070"/>
<gene>
    <name evidence="3" type="ORF">cand_010070</name>
</gene>
<dbReference type="GO" id="GO:0000407">
    <property type="term" value="C:phagophore assembly site"/>
    <property type="evidence" value="ECO:0007669"/>
    <property type="project" value="TreeGrafter"/>
</dbReference>
<evidence type="ECO:0000313" key="4">
    <source>
        <dbReference type="Proteomes" id="UP000186804"/>
    </source>
</evidence>
<dbReference type="GO" id="GO:0032446">
    <property type="term" value="P:protein modification by small protein conjugation"/>
    <property type="evidence" value="ECO:0007669"/>
    <property type="project" value="TreeGrafter"/>
</dbReference>
<dbReference type="SUPFAM" id="SSF69572">
    <property type="entry name" value="Activating enzymes of the ubiquitin-like proteins"/>
    <property type="match status" value="1"/>
</dbReference>
<evidence type="ECO:0000259" key="2">
    <source>
        <dbReference type="Pfam" id="PF16420"/>
    </source>
</evidence>
<dbReference type="EMBL" id="LRBS01000109">
    <property type="protein sequence ID" value="OII72841.1"/>
    <property type="molecule type" value="Genomic_DNA"/>
</dbReference>
<reference evidence="3 4" key="1">
    <citation type="submission" date="2016-10" db="EMBL/GenBank/DDBJ databases">
        <title>Reductive evolution of mitochondrial metabolism and differential evolution of invasion-related proteins in Cryptosporidium.</title>
        <authorList>
            <person name="Liu S."/>
            <person name="Roellig D.M."/>
            <person name="Guo Y."/>
            <person name="Li N."/>
            <person name="Frace M.A."/>
            <person name="Tang K."/>
            <person name="Zhang L."/>
            <person name="Feng Y."/>
            <person name="Xiao L."/>
        </authorList>
    </citation>
    <scope>NUCLEOTIDE SEQUENCE [LARGE SCALE GENOMIC DNA]</scope>
    <source>
        <strain evidence="3">30847</strain>
    </source>
</reference>
<evidence type="ECO:0000313" key="3">
    <source>
        <dbReference type="EMBL" id="OII72841.1"/>
    </source>
</evidence>
<evidence type="ECO:0000259" key="1">
    <source>
        <dbReference type="Pfam" id="PF00899"/>
    </source>
</evidence>
<dbReference type="GO" id="GO:0000045">
    <property type="term" value="P:autophagosome assembly"/>
    <property type="evidence" value="ECO:0007669"/>
    <property type="project" value="TreeGrafter"/>
</dbReference>
<keyword evidence="4" id="KW-1185">Reference proteome</keyword>
<feature type="domain" description="THIF-type NAD/FAD binding fold" evidence="1">
    <location>
        <begin position="335"/>
        <end position="589"/>
    </location>
</feature>
<dbReference type="GO" id="GO:0019779">
    <property type="term" value="F:Atg8 activating enzyme activity"/>
    <property type="evidence" value="ECO:0007669"/>
    <property type="project" value="TreeGrafter"/>
</dbReference>
<dbReference type="Gene3D" id="3.40.50.720">
    <property type="entry name" value="NAD(P)-binding Rossmann-like Domain"/>
    <property type="match status" value="1"/>
</dbReference>
<dbReference type="PANTHER" id="PTHR10953:SF3">
    <property type="entry name" value="UBIQUITIN-LIKE MODIFIER-ACTIVATING ENZYME ATG7"/>
    <property type="match status" value="1"/>
</dbReference>
<dbReference type="GO" id="GO:0000422">
    <property type="term" value="P:autophagy of mitochondrion"/>
    <property type="evidence" value="ECO:0007669"/>
    <property type="project" value="TreeGrafter"/>
</dbReference>
<dbReference type="OrthoDB" id="338614at2759"/>
<dbReference type="Proteomes" id="UP000186804">
    <property type="component" value="Unassembled WGS sequence"/>
</dbReference>
<dbReference type="AlphaFoldDB" id="A0A1J4MF60"/>
<dbReference type="InterPro" id="IPR042522">
    <property type="entry name" value="Atg7_N_1"/>
</dbReference>
<dbReference type="InterPro" id="IPR032197">
    <property type="entry name" value="Atg7_N"/>
</dbReference>
<dbReference type="GO" id="GO:0019778">
    <property type="term" value="F:Atg12 activating enzyme activity"/>
    <property type="evidence" value="ECO:0007669"/>
    <property type="project" value="TreeGrafter"/>
</dbReference>
<name>A0A1J4MF60_9CRYT</name>
<comment type="caution">
    <text evidence="3">The sequence shown here is derived from an EMBL/GenBank/DDBJ whole genome shotgun (WGS) entry which is preliminary data.</text>
</comment>
<dbReference type="GO" id="GO:0006995">
    <property type="term" value="P:cellular response to nitrogen starvation"/>
    <property type="evidence" value="ECO:0007669"/>
    <property type="project" value="TreeGrafter"/>
</dbReference>
<dbReference type="InterPro" id="IPR045886">
    <property type="entry name" value="ThiF/MoeB/HesA"/>
</dbReference>
<dbReference type="GO" id="GO:0034727">
    <property type="term" value="P:piecemeal microautophagy of the nucleus"/>
    <property type="evidence" value="ECO:0007669"/>
    <property type="project" value="TreeGrafter"/>
</dbReference>
<dbReference type="Gene3D" id="3.40.140.70">
    <property type="entry name" value="Ubiquitin-like modifier-activating enzyme ATG7 N-terminal domain"/>
    <property type="match status" value="1"/>
</dbReference>
<proteinExistence type="predicted"/>
<accession>A0A1J4MF60</accession>
<feature type="domain" description="Ubiquitin-like modifier-activating enzyme Atg7 N-terminal" evidence="2">
    <location>
        <begin position="20"/>
        <end position="201"/>
    </location>
</feature>
<dbReference type="InterPro" id="IPR035985">
    <property type="entry name" value="Ubiquitin-activating_enz"/>
</dbReference>
<dbReference type="InterPro" id="IPR000594">
    <property type="entry name" value="ThiF_NAD_FAD-bd"/>
</dbReference>
<organism evidence="3 4">
    <name type="scientific">Cryptosporidium andersoni</name>
    <dbReference type="NCBI Taxonomy" id="117008"/>
    <lineage>
        <taxon>Eukaryota</taxon>
        <taxon>Sar</taxon>
        <taxon>Alveolata</taxon>
        <taxon>Apicomplexa</taxon>
        <taxon>Conoidasida</taxon>
        <taxon>Coccidia</taxon>
        <taxon>Eucoccidiorida</taxon>
        <taxon>Eimeriorina</taxon>
        <taxon>Cryptosporidiidae</taxon>
        <taxon>Cryptosporidium</taxon>
    </lineage>
</organism>
<dbReference type="Pfam" id="PF00899">
    <property type="entry name" value="ThiF"/>
    <property type="match status" value="1"/>
</dbReference>
<dbReference type="Pfam" id="PF16420">
    <property type="entry name" value="ATG7_N"/>
    <property type="match status" value="1"/>
</dbReference>
<dbReference type="PANTHER" id="PTHR10953">
    <property type="entry name" value="UBIQUITIN-ACTIVATING ENZYME E1"/>
    <property type="match status" value="1"/>
</dbReference>